<accession>A2Y3A4</accession>
<gene>
    <name evidence="2" type="ORF">OsI_19492</name>
</gene>
<dbReference type="Gramene" id="BGIOSGA018288-TA">
    <property type="protein sequence ID" value="BGIOSGA018288-PA"/>
    <property type="gene ID" value="BGIOSGA018288"/>
</dbReference>
<dbReference type="AlphaFoldDB" id="A2Y3A4"/>
<evidence type="ECO:0000313" key="2">
    <source>
        <dbReference type="EMBL" id="EAY97564.1"/>
    </source>
</evidence>
<dbReference type="Proteomes" id="UP000007015">
    <property type="component" value="Chromosome 5"/>
</dbReference>
<evidence type="ECO:0000256" key="1">
    <source>
        <dbReference type="SAM" id="MobiDB-lite"/>
    </source>
</evidence>
<organism evidence="2 3">
    <name type="scientific">Oryza sativa subsp. indica</name>
    <name type="common">Rice</name>
    <dbReference type="NCBI Taxonomy" id="39946"/>
    <lineage>
        <taxon>Eukaryota</taxon>
        <taxon>Viridiplantae</taxon>
        <taxon>Streptophyta</taxon>
        <taxon>Embryophyta</taxon>
        <taxon>Tracheophyta</taxon>
        <taxon>Spermatophyta</taxon>
        <taxon>Magnoliopsida</taxon>
        <taxon>Liliopsida</taxon>
        <taxon>Poales</taxon>
        <taxon>Poaceae</taxon>
        <taxon>BOP clade</taxon>
        <taxon>Oryzoideae</taxon>
        <taxon>Oryzeae</taxon>
        <taxon>Oryzinae</taxon>
        <taxon>Oryza</taxon>
        <taxon>Oryza sativa</taxon>
    </lineage>
</organism>
<evidence type="ECO:0000313" key="3">
    <source>
        <dbReference type="Proteomes" id="UP000007015"/>
    </source>
</evidence>
<reference evidence="2 3" key="1">
    <citation type="journal article" date="2005" name="PLoS Biol.">
        <title>The genomes of Oryza sativa: a history of duplications.</title>
        <authorList>
            <person name="Yu J."/>
            <person name="Wang J."/>
            <person name="Lin W."/>
            <person name="Li S."/>
            <person name="Li H."/>
            <person name="Zhou J."/>
            <person name="Ni P."/>
            <person name="Dong W."/>
            <person name="Hu S."/>
            <person name="Zeng C."/>
            <person name="Zhang J."/>
            <person name="Zhang Y."/>
            <person name="Li R."/>
            <person name="Xu Z."/>
            <person name="Li S."/>
            <person name="Li X."/>
            <person name="Zheng H."/>
            <person name="Cong L."/>
            <person name="Lin L."/>
            <person name="Yin J."/>
            <person name="Geng J."/>
            <person name="Li G."/>
            <person name="Shi J."/>
            <person name="Liu J."/>
            <person name="Lv H."/>
            <person name="Li J."/>
            <person name="Wang J."/>
            <person name="Deng Y."/>
            <person name="Ran L."/>
            <person name="Shi X."/>
            <person name="Wang X."/>
            <person name="Wu Q."/>
            <person name="Li C."/>
            <person name="Ren X."/>
            <person name="Wang J."/>
            <person name="Wang X."/>
            <person name="Li D."/>
            <person name="Liu D."/>
            <person name="Zhang X."/>
            <person name="Ji Z."/>
            <person name="Zhao W."/>
            <person name="Sun Y."/>
            <person name="Zhang Z."/>
            <person name="Bao J."/>
            <person name="Han Y."/>
            <person name="Dong L."/>
            <person name="Ji J."/>
            <person name="Chen P."/>
            <person name="Wu S."/>
            <person name="Liu J."/>
            <person name="Xiao Y."/>
            <person name="Bu D."/>
            <person name="Tan J."/>
            <person name="Yang L."/>
            <person name="Ye C."/>
            <person name="Zhang J."/>
            <person name="Xu J."/>
            <person name="Zhou Y."/>
            <person name="Yu Y."/>
            <person name="Zhang B."/>
            <person name="Zhuang S."/>
            <person name="Wei H."/>
            <person name="Liu B."/>
            <person name="Lei M."/>
            <person name="Yu H."/>
            <person name="Li Y."/>
            <person name="Xu H."/>
            <person name="Wei S."/>
            <person name="He X."/>
            <person name="Fang L."/>
            <person name="Zhang Z."/>
            <person name="Zhang Y."/>
            <person name="Huang X."/>
            <person name="Su Z."/>
            <person name="Tong W."/>
            <person name="Li J."/>
            <person name="Tong Z."/>
            <person name="Li S."/>
            <person name="Ye J."/>
            <person name="Wang L."/>
            <person name="Fang L."/>
            <person name="Lei T."/>
            <person name="Chen C."/>
            <person name="Chen H."/>
            <person name="Xu Z."/>
            <person name="Li H."/>
            <person name="Huang H."/>
            <person name="Zhang F."/>
            <person name="Xu H."/>
            <person name="Li N."/>
            <person name="Zhao C."/>
            <person name="Li S."/>
            <person name="Dong L."/>
            <person name="Huang Y."/>
            <person name="Li L."/>
            <person name="Xi Y."/>
            <person name="Qi Q."/>
            <person name="Li W."/>
            <person name="Zhang B."/>
            <person name="Hu W."/>
            <person name="Zhang Y."/>
            <person name="Tian X."/>
            <person name="Jiao Y."/>
            <person name="Liang X."/>
            <person name="Jin J."/>
            <person name="Gao L."/>
            <person name="Zheng W."/>
            <person name="Hao B."/>
            <person name="Liu S."/>
            <person name="Wang W."/>
            <person name="Yuan L."/>
            <person name="Cao M."/>
            <person name="McDermott J."/>
            <person name="Samudrala R."/>
            <person name="Wang J."/>
            <person name="Wong G.K."/>
            <person name="Yang H."/>
        </authorList>
    </citation>
    <scope>NUCLEOTIDE SEQUENCE [LARGE SCALE GENOMIC DNA]</scope>
    <source>
        <strain evidence="3">cv. 93-11</strain>
    </source>
</reference>
<sequence length="149" mass="16301">MVQKYKVVLSNNDDAETSSGKDNKAKGNNQEEDLEALRCMQDQVDYAIHHALVNQSGVVVNMLTNMIKYVVDGMIAEHQAKGPVFLPGGFLQTTKLSAWTGINPSRVPPQNSRWLQLCPLGARSINIGTRAAMIQSLRSDQATTATCRA</sequence>
<keyword evidence="3" id="KW-1185">Reference proteome</keyword>
<feature type="region of interest" description="Disordered" evidence="1">
    <location>
        <begin position="9"/>
        <end position="29"/>
    </location>
</feature>
<name>A2Y3A4_ORYSI</name>
<dbReference type="HOGENOM" id="CLU_1752743_0_0_1"/>
<protein>
    <submittedName>
        <fullName evidence="2">Uncharacterized protein</fullName>
    </submittedName>
</protein>
<feature type="compositionally biased region" description="Polar residues" evidence="1">
    <location>
        <begin position="9"/>
        <end position="18"/>
    </location>
</feature>
<proteinExistence type="predicted"/>
<dbReference type="EMBL" id="CM000130">
    <property type="protein sequence ID" value="EAY97564.1"/>
    <property type="molecule type" value="Genomic_DNA"/>
</dbReference>